<comment type="caution">
    <text evidence="1">The sequence shown here is derived from an EMBL/GenBank/DDBJ whole genome shotgun (WGS) entry which is preliminary data.</text>
</comment>
<protein>
    <submittedName>
        <fullName evidence="1">Uncharacterized protein</fullName>
    </submittedName>
</protein>
<reference evidence="1 2" key="1">
    <citation type="journal article" date="2019" name="Commun. Biol.">
        <title>The bagworm genome reveals a unique fibroin gene that provides high tensile strength.</title>
        <authorList>
            <person name="Kono N."/>
            <person name="Nakamura H."/>
            <person name="Ohtoshi R."/>
            <person name="Tomita M."/>
            <person name="Numata K."/>
            <person name="Arakawa K."/>
        </authorList>
    </citation>
    <scope>NUCLEOTIDE SEQUENCE [LARGE SCALE GENOMIC DNA]</scope>
</reference>
<dbReference type="EMBL" id="BGZK01000332">
    <property type="protein sequence ID" value="GBP37338.1"/>
    <property type="molecule type" value="Genomic_DNA"/>
</dbReference>
<name>A0A4C1VDY6_EUMVA</name>
<evidence type="ECO:0000313" key="2">
    <source>
        <dbReference type="Proteomes" id="UP000299102"/>
    </source>
</evidence>
<gene>
    <name evidence="1" type="ORF">EVAR_22798_1</name>
</gene>
<evidence type="ECO:0000313" key="1">
    <source>
        <dbReference type="EMBL" id="GBP37338.1"/>
    </source>
</evidence>
<organism evidence="1 2">
    <name type="scientific">Eumeta variegata</name>
    <name type="common">Bagworm moth</name>
    <name type="synonym">Eumeta japonica</name>
    <dbReference type="NCBI Taxonomy" id="151549"/>
    <lineage>
        <taxon>Eukaryota</taxon>
        <taxon>Metazoa</taxon>
        <taxon>Ecdysozoa</taxon>
        <taxon>Arthropoda</taxon>
        <taxon>Hexapoda</taxon>
        <taxon>Insecta</taxon>
        <taxon>Pterygota</taxon>
        <taxon>Neoptera</taxon>
        <taxon>Endopterygota</taxon>
        <taxon>Lepidoptera</taxon>
        <taxon>Glossata</taxon>
        <taxon>Ditrysia</taxon>
        <taxon>Tineoidea</taxon>
        <taxon>Psychidae</taxon>
        <taxon>Oiketicinae</taxon>
        <taxon>Eumeta</taxon>
    </lineage>
</organism>
<keyword evidence="2" id="KW-1185">Reference proteome</keyword>
<dbReference type="AlphaFoldDB" id="A0A4C1VDY6"/>
<proteinExistence type="predicted"/>
<dbReference type="Proteomes" id="UP000299102">
    <property type="component" value="Unassembled WGS sequence"/>
</dbReference>
<accession>A0A4C1VDY6</accession>
<sequence>MKIYRRLLRAPRPRRDAALYGLRMYKKCRPSERVPARRAGVAARRQTGVSAQSFVFPSTSLSALAVGKSRAAASSITRRDSFNLAFGRARPLRVDTHLYVRCL</sequence>